<gene>
    <name evidence="1" type="ORF">HINF_LOCUS32531</name>
    <name evidence="2" type="ORF">HINF_LOCUS43611</name>
</gene>
<organism evidence="1">
    <name type="scientific">Hexamita inflata</name>
    <dbReference type="NCBI Taxonomy" id="28002"/>
    <lineage>
        <taxon>Eukaryota</taxon>
        <taxon>Metamonada</taxon>
        <taxon>Diplomonadida</taxon>
        <taxon>Hexamitidae</taxon>
        <taxon>Hexamitinae</taxon>
        <taxon>Hexamita</taxon>
    </lineage>
</organism>
<dbReference type="EMBL" id="CATOUU010000735">
    <property type="protein sequence ID" value="CAI9944886.1"/>
    <property type="molecule type" value="Genomic_DNA"/>
</dbReference>
<evidence type="ECO:0000313" key="3">
    <source>
        <dbReference type="Proteomes" id="UP001642409"/>
    </source>
</evidence>
<accession>A0AA86PU70</accession>
<dbReference type="EMBL" id="CAXDID020000182">
    <property type="protein sequence ID" value="CAL6049864.1"/>
    <property type="molecule type" value="Genomic_DNA"/>
</dbReference>
<dbReference type="Proteomes" id="UP001642409">
    <property type="component" value="Unassembled WGS sequence"/>
</dbReference>
<proteinExistence type="predicted"/>
<evidence type="ECO:0000313" key="1">
    <source>
        <dbReference type="EMBL" id="CAI9944886.1"/>
    </source>
</evidence>
<reference evidence="2 3" key="2">
    <citation type="submission" date="2024-07" db="EMBL/GenBank/DDBJ databases">
        <authorList>
            <person name="Akdeniz Z."/>
        </authorList>
    </citation>
    <scope>NUCLEOTIDE SEQUENCE [LARGE SCALE GENOMIC DNA]</scope>
</reference>
<keyword evidence="3" id="KW-1185">Reference proteome</keyword>
<protein>
    <submittedName>
        <fullName evidence="2">Hypothetical_protein</fullName>
    </submittedName>
</protein>
<sequence length="187" mass="21670">MKMWPRVRTLDILCVLGPVWRYDLALQLKQQQIQWAPRIIQQQFVKLFSVRKTFGLFVSLEGDTKINSLLLVDISAFKVGRFTQLGSYKLHPLVLAHCNDNRHNDNYQRIFNLISSTLTNAIDSTDIIPRNGCSFENNYRVFCETQNEAQTPLYTGDLFIITSYQDEEAGFGEVQVTQLYLVLYTSY</sequence>
<comment type="caution">
    <text evidence="1">The sequence shown here is derived from an EMBL/GenBank/DDBJ whole genome shotgun (WGS) entry which is preliminary data.</text>
</comment>
<evidence type="ECO:0000313" key="2">
    <source>
        <dbReference type="EMBL" id="CAL6049864.1"/>
    </source>
</evidence>
<name>A0AA86PU70_9EUKA</name>
<reference evidence="1" key="1">
    <citation type="submission" date="2023-06" db="EMBL/GenBank/DDBJ databases">
        <authorList>
            <person name="Kurt Z."/>
        </authorList>
    </citation>
    <scope>NUCLEOTIDE SEQUENCE</scope>
</reference>
<dbReference type="AlphaFoldDB" id="A0AA86PU70"/>